<keyword evidence="2" id="KW-1185">Reference proteome</keyword>
<sequence>MSHTQVSAVLQVLRTHPCLSSLPKDCRTLLKTPRTTHPTFNIAGGEYLHLGFEAGILSILQQTCPELIPRDTLMIDCSTDGVTLDVQGKIQMWPIQIRIANIPRNKPEIVGIWRGSSKPTNAQELFQHFVDEVRDVLNREGIIFHNQLKLIKMRCFIADSPARAFVLGHKGHGSIFPCSKCWIRGNWLRRGVVVYRGIQHRSRTDEEYRQKIDGEHHTDSDSVLLTLGMGLITQTVFDYMHIVCLGVVPKINSVFVDGKYNPSLKLSTRLLEIMTTCLQHVHNYCPKEFSRKPQLIKKYGGFKATENRHLLLYTAPAVYYGLINPAAYKHFLLLHSAIRVLVSSSLSEDRLDFAHTALSIFVNRAEDIYGPEFLSYITHCLLHLVDDVRRFGSLNELSMFPYENNMTYFRKVCRKPHQHLQQIINRRFEKFQVPQNINITEEVMRSTRPWVSPVVFNAPLDSRQFQILDTGKFRISVKNQDNTIILQNSKIYLVQSIILSREHYQLAVKEFCRVEDFFDVGLPSSSLGVFRCSVLSDEVIIVDLNEVHSKCFRMPYWHTEWHTDPIVDVWVVAVILHTRD</sequence>
<dbReference type="OrthoDB" id="7697185at2759"/>
<proteinExistence type="predicted"/>
<dbReference type="EMBL" id="KK107603">
    <property type="protein sequence ID" value="EZA48537.1"/>
    <property type="molecule type" value="Genomic_DNA"/>
</dbReference>
<dbReference type="AlphaFoldDB" id="A0A026VXN7"/>
<dbReference type="Proteomes" id="UP000053097">
    <property type="component" value="Unassembled WGS sequence"/>
</dbReference>
<dbReference type="OMA" id="WHTEWHT"/>
<evidence type="ECO:0000313" key="2">
    <source>
        <dbReference type="Proteomes" id="UP000053097"/>
    </source>
</evidence>
<accession>A0A026VXN7</accession>
<gene>
    <name evidence="1" type="ORF">X777_13718</name>
</gene>
<organism evidence="1 2">
    <name type="scientific">Ooceraea biroi</name>
    <name type="common">Clonal raider ant</name>
    <name type="synonym">Cerapachys biroi</name>
    <dbReference type="NCBI Taxonomy" id="2015173"/>
    <lineage>
        <taxon>Eukaryota</taxon>
        <taxon>Metazoa</taxon>
        <taxon>Ecdysozoa</taxon>
        <taxon>Arthropoda</taxon>
        <taxon>Hexapoda</taxon>
        <taxon>Insecta</taxon>
        <taxon>Pterygota</taxon>
        <taxon>Neoptera</taxon>
        <taxon>Endopterygota</taxon>
        <taxon>Hymenoptera</taxon>
        <taxon>Apocrita</taxon>
        <taxon>Aculeata</taxon>
        <taxon>Formicoidea</taxon>
        <taxon>Formicidae</taxon>
        <taxon>Dorylinae</taxon>
        <taxon>Ooceraea</taxon>
    </lineage>
</organism>
<protein>
    <submittedName>
        <fullName evidence="1">Uncharacterized protein</fullName>
    </submittedName>
</protein>
<evidence type="ECO:0000313" key="1">
    <source>
        <dbReference type="EMBL" id="EZA48537.1"/>
    </source>
</evidence>
<reference evidence="1 2" key="1">
    <citation type="journal article" date="2014" name="Curr. Biol.">
        <title>The genome of the clonal raider ant Cerapachys biroi.</title>
        <authorList>
            <person name="Oxley P.R."/>
            <person name="Ji L."/>
            <person name="Fetter-Pruneda I."/>
            <person name="McKenzie S.K."/>
            <person name="Li C."/>
            <person name="Hu H."/>
            <person name="Zhang G."/>
            <person name="Kronauer D.J."/>
        </authorList>
    </citation>
    <scope>NUCLEOTIDE SEQUENCE [LARGE SCALE GENOMIC DNA]</scope>
</reference>
<name>A0A026VXN7_OOCBI</name>
<dbReference type="PANTHER" id="PTHR33053">
    <property type="entry name" value="PROTEIN, PUTATIVE-RELATED"/>
    <property type="match status" value="1"/>
</dbReference>